<keyword evidence="3 6" id="KW-0378">Hydrolase</keyword>
<dbReference type="PANTHER" id="PTHR11113:SF2">
    <property type="entry name" value="ADENINE DEAMINASE"/>
    <property type="match status" value="1"/>
</dbReference>
<evidence type="ECO:0000256" key="5">
    <source>
        <dbReference type="ARBA" id="ARBA00047720"/>
    </source>
</evidence>
<evidence type="ECO:0000256" key="1">
    <source>
        <dbReference type="ARBA" id="ARBA00006773"/>
    </source>
</evidence>
<evidence type="ECO:0000256" key="6">
    <source>
        <dbReference type="HAMAP-Rule" id="MF_01518"/>
    </source>
</evidence>
<feature type="domain" description="Adenine deaminase C-terminal" evidence="8">
    <location>
        <begin position="397"/>
        <end position="545"/>
    </location>
</feature>
<evidence type="ECO:0000256" key="3">
    <source>
        <dbReference type="ARBA" id="ARBA00022801"/>
    </source>
</evidence>
<proteinExistence type="inferred from homology"/>
<dbReference type="InterPro" id="IPR026912">
    <property type="entry name" value="Adenine_deam_C"/>
</dbReference>
<reference evidence="9 10" key="1">
    <citation type="journal article" date="2015" name="Genome Announc.">
        <title>Complete Genome Sequence of Methanosphaerula palustris E1-9CT, a Hydrogenotrophic Methanogen Isolated from a Minerotrophic Fen Peatland.</title>
        <authorList>
            <person name="Cadillo-Quiroz H."/>
            <person name="Browne P."/>
            <person name="Kyrpides N."/>
            <person name="Woyke T."/>
            <person name="Goodwin L."/>
            <person name="Detter C."/>
            <person name="Yavitt J.B."/>
            <person name="Zinder S.H."/>
        </authorList>
    </citation>
    <scope>NUCLEOTIDE SEQUENCE [LARGE SCALE GENOMIC DNA]</scope>
    <source>
        <strain evidence="10">ATCC BAA-1556 / DSM 19958 / E1-9c</strain>
    </source>
</reference>
<dbReference type="AlphaFoldDB" id="B8GK14"/>
<dbReference type="PANTHER" id="PTHR11113">
    <property type="entry name" value="N-ACETYLGLUCOSAMINE-6-PHOSPHATE DEACETYLASE"/>
    <property type="match status" value="1"/>
</dbReference>
<protein>
    <recommendedName>
        <fullName evidence="2 6">Adenine deaminase</fullName>
        <shortName evidence="6">Adenase</shortName>
        <shortName evidence="6">Adenine aminase</shortName>
        <ecNumber evidence="2 6">3.5.4.2</ecNumber>
    </recommendedName>
</protein>
<evidence type="ECO:0000256" key="2">
    <source>
        <dbReference type="ARBA" id="ARBA00012782"/>
    </source>
</evidence>
<dbReference type="SUPFAM" id="SSF51338">
    <property type="entry name" value="Composite domain of metallo-dependent hydrolases"/>
    <property type="match status" value="1"/>
</dbReference>
<comment type="catalytic activity">
    <reaction evidence="5 6">
        <text>adenine + H2O + H(+) = hypoxanthine + NH4(+)</text>
        <dbReference type="Rhea" id="RHEA:23688"/>
        <dbReference type="ChEBI" id="CHEBI:15377"/>
        <dbReference type="ChEBI" id="CHEBI:15378"/>
        <dbReference type="ChEBI" id="CHEBI:16708"/>
        <dbReference type="ChEBI" id="CHEBI:17368"/>
        <dbReference type="ChEBI" id="CHEBI:28938"/>
        <dbReference type="EC" id="3.5.4.2"/>
    </reaction>
</comment>
<name>B8GK14_METPE</name>
<feature type="domain" description="Amidohydrolase-related" evidence="7">
    <location>
        <begin position="62"/>
        <end position="338"/>
    </location>
</feature>
<sequence>MDRLIAAARGEVPADLLFTDAELFNPFTCSWESTSFGVKDGIVLGTGLFHARQTCSLKHARVVPGLIDAHVHVESSLLTPYEYARLVSSHGTTTVIADPHEIANVLGSAGIRYMLAARPALSIDLLIMLPSCVPATPDDLGGAVLNAGDLKPFLDLDGVVGIGEMMNVPGVIGNDPEVTRKCALSPIVDGHAPLLSGHSLDAYVLAGIQSDHECTSAGEARERLDRGMYLYLREGSTEQNLKALASVVSRCTVSRCSFATDDRHADLLAKAGHIDDCIRKAVEYGVDPDDAIRMATLSPAERFRLIDRGALAPGRRADFCVLEKGSVFTVRQTFRGGRTADAEGREMPPMPHPVRTYACTAPDRHDLAIRADGPCRVIGLVPGQILTDSLILSPTAGIVPDLDEDLLKVVVCDAYRGSRYGVGLVHGFGFTSGAIATSVAHDAHNIIAVGTSDQEITRAIDQVIGAHGALAAVLKERTAVLPLECAGLMSVLPYQQVVADLDLVNDLATDMGGICDPFMYLSFLGLPVIPHLRITPGGLFDVDAQHPVPLRYIEGDEWTDQISEKRE</sequence>
<dbReference type="KEGG" id="mpl:Mpal_1778"/>
<keyword evidence="10" id="KW-1185">Reference proteome</keyword>
<comment type="cofactor">
    <cofactor evidence="6">
        <name>Mn(2+)</name>
        <dbReference type="ChEBI" id="CHEBI:29035"/>
    </cofactor>
</comment>
<dbReference type="Pfam" id="PF01979">
    <property type="entry name" value="Amidohydro_1"/>
    <property type="match status" value="1"/>
</dbReference>
<dbReference type="InterPro" id="IPR006679">
    <property type="entry name" value="Adenine_deam"/>
</dbReference>
<dbReference type="RefSeq" id="WP_012618404.1">
    <property type="nucleotide sequence ID" value="NC_011832.1"/>
</dbReference>
<dbReference type="OrthoDB" id="24954at2157"/>
<dbReference type="EC" id="3.5.4.2" evidence="2 6"/>
<dbReference type="Proteomes" id="UP000002457">
    <property type="component" value="Chromosome"/>
</dbReference>
<dbReference type="Gene3D" id="3.20.20.140">
    <property type="entry name" value="Metal-dependent hydrolases"/>
    <property type="match status" value="1"/>
</dbReference>
<dbReference type="STRING" id="521011.Mpal_1778"/>
<organism evidence="9 10">
    <name type="scientific">Methanosphaerula palustris (strain ATCC BAA-1556 / DSM 19958 / E1-9c)</name>
    <dbReference type="NCBI Taxonomy" id="521011"/>
    <lineage>
        <taxon>Archaea</taxon>
        <taxon>Methanobacteriati</taxon>
        <taxon>Methanobacteriota</taxon>
        <taxon>Stenosarchaea group</taxon>
        <taxon>Methanomicrobia</taxon>
        <taxon>Methanomicrobiales</taxon>
        <taxon>Methanoregulaceae</taxon>
        <taxon>Methanosphaerula</taxon>
    </lineage>
</organism>
<dbReference type="HAMAP" id="MF_01518">
    <property type="entry name" value="Adenine_deamin"/>
    <property type="match status" value="1"/>
</dbReference>
<comment type="similarity">
    <text evidence="1 6">Belongs to the metallo-dependent hydrolases superfamily. Adenine deaminase family.</text>
</comment>
<dbReference type="GO" id="GO:0006146">
    <property type="term" value="P:adenine catabolic process"/>
    <property type="evidence" value="ECO:0007669"/>
    <property type="project" value="InterPro"/>
</dbReference>
<dbReference type="GeneID" id="7270324"/>
<dbReference type="InterPro" id="IPR006680">
    <property type="entry name" value="Amidohydro-rel"/>
</dbReference>
<dbReference type="eggNOG" id="arCOG00693">
    <property type="taxonomic scope" value="Archaea"/>
</dbReference>
<dbReference type="InterPro" id="IPR032466">
    <property type="entry name" value="Metal_Hydrolase"/>
</dbReference>
<dbReference type="HOGENOM" id="CLU_027935_0_0_2"/>
<evidence type="ECO:0000313" key="9">
    <source>
        <dbReference type="EMBL" id="ACL17085.1"/>
    </source>
</evidence>
<accession>B8GK14</accession>
<evidence type="ECO:0000313" key="10">
    <source>
        <dbReference type="Proteomes" id="UP000002457"/>
    </source>
</evidence>
<dbReference type="InterPro" id="IPR011059">
    <property type="entry name" value="Metal-dep_hydrolase_composite"/>
</dbReference>
<dbReference type="EMBL" id="CP001338">
    <property type="protein sequence ID" value="ACL17085.1"/>
    <property type="molecule type" value="Genomic_DNA"/>
</dbReference>
<dbReference type="Pfam" id="PF13382">
    <property type="entry name" value="Adenine_deam_C"/>
    <property type="match status" value="1"/>
</dbReference>
<dbReference type="GO" id="GO:0000034">
    <property type="term" value="F:adenine deaminase activity"/>
    <property type="evidence" value="ECO:0007669"/>
    <property type="project" value="UniProtKB-UniRule"/>
</dbReference>
<keyword evidence="4 6" id="KW-0464">Manganese</keyword>
<dbReference type="SUPFAM" id="SSF51556">
    <property type="entry name" value="Metallo-dependent hydrolases"/>
    <property type="match status" value="1"/>
</dbReference>
<dbReference type="Gene3D" id="2.30.40.10">
    <property type="entry name" value="Urease, subunit C, domain 1"/>
    <property type="match status" value="1"/>
</dbReference>
<gene>
    <name evidence="6" type="primary">ade</name>
    <name evidence="9" type="ordered locus">Mpal_1778</name>
</gene>
<dbReference type="NCBIfam" id="TIGR01178">
    <property type="entry name" value="ade"/>
    <property type="match status" value="1"/>
</dbReference>
<evidence type="ECO:0000256" key="4">
    <source>
        <dbReference type="ARBA" id="ARBA00023211"/>
    </source>
</evidence>
<evidence type="ECO:0000259" key="8">
    <source>
        <dbReference type="Pfam" id="PF13382"/>
    </source>
</evidence>
<evidence type="ECO:0000259" key="7">
    <source>
        <dbReference type="Pfam" id="PF01979"/>
    </source>
</evidence>